<feature type="domain" description="YbaK/aminoacyl-tRNA synthetase-associated" evidence="1">
    <location>
        <begin position="23"/>
        <end position="141"/>
    </location>
</feature>
<dbReference type="PANTHER" id="PTHR30411:SF1">
    <property type="entry name" value="CYTOPLASMIC PROTEIN"/>
    <property type="match status" value="1"/>
</dbReference>
<organism evidence="2 3">
    <name type="scientific">Candidatus Stercoripulliclostridium merdigallinarum</name>
    <dbReference type="NCBI Taxonomy" id="2840951"/>
    <lineage>
        <taxon>Bacteria</taxon>
        <taxon>Bacillati</taxon>
        <taxon>Bacillota</taxon>
        <taxon>Clostridia</taxon>
        <taxon>Eubacteriales</taxon>
        <taxon>Candidatus Stercoripulliclostridium</taxon>
    </lineage>
</organism>
<dbReference type="SUPFAM" id="SSF55826">
    <property type="entry name" value="YbaK/ProRS associated domain"/>
    <property type="match status" value="1"/>
</dbReference>
<sequence>MSIVKVKEYLRRFGYEDRIIEPEEPTPTVESAAKALGTAPQNIAKSLAVALKDRDIIIVTAGDVKLDNALFKACFHEKAHFIPFEDTENRIGHAPGGVCPFAINPGIKVYLDESLKRFDTVYPAAGNDRSGVRLTPEELYKLSAAEGWISVTKLK</sequence>
<evidence type="ECO:0000313" key="2">
    <source>
        <dbReference type="EMBL" id="HIU60309.1"/>
    </source>
</evidence>
<comment type="caution">
    <text evidence="2">The sequence shown here is derived from an EMBL/GenBank/DDBJ whole genome shotgun (WGS) entry which is preliminary data.</text>
</comment>
<dbReference type="InterPro" id="IPR036754">
    <property type="entry name" value="YbaK/aa-tRNA-synt-asso_dom_sf"/>
</dbReference>
<dbReference type="CDD" id="cd04333">
    <property type="entry name" value="ProX_deacylase"/>
    <property type="match status" value="1"/>
</dbReference>
<dbReference type="EMBL" id="DVNF01000083">
    <property type="protein sequence ID" value="HIU60309.1"/>
    <property type="molecule type" value="Genomic_DNA"/>
</dbReference>
<evidence type="ECO:0000259" key="1">
    <source>
        <dbReference type="Pfam" id="PF04073"/>
    </source>
</evidence>
<dbReference type="AlphaFoldDB" id="A0A9D1MHD1"/>
<accession>A0A9D1MHD1</accession>
<dbReference type="Proteomes" id="UP000824094">
    <property type="component" value="Unassembled WGS sequence"/>
</dbReference>
<reference evidence="2" key="1">
    <citation type="submission" date="2020-10" db="EMBL/GenBank/DDBJ databases">
        <authorList>
            <person name="Gilroy R."/>
        </authorList>
    </citation>
    <scope>NUCLEOTIDE SEQUENCE</scope>
    <source>
        <strain evidence="2">18911</strain>
    </source>
</reference>
<dbReference type="Pfam" id="PF04073">
    <property type="entry name" value="tRNA_edit"/>
    <property type="match status" value="1"/>
</dbReference>
<proteinExistence type="predicted"/>
<gene>
    <name evidence="2" type="ORF">IAB05_02830</name>
</gene>
<evidence type="ECO:0000313" key="3">
    <source>
        <dbReference type="Proteomes" id="UP000824094"/>
    </source>
</evidence>
<dbReference type="Gene3D" id="3.90.960.10">
    <property type="entry name" value="YbaK/aminoacyl-tRNA synthetase-associated domain"/>
    <property type="match status" value="1"/>
</dbReference>
<name>A0A9D1MHD1_9FIRM</name>
<dbReference type="PANTHER" id="PTHR30411">
    <property type="entry name" value="CYTOPLASMIC PROTEIN"/>
    <property type="match status" value="1"/>
</dbReference>
<dbReference type="GO" id="GO:0002161">
    <property type="term" value="F:aminoacyl-tRNA deacylase activity"/>
    <property type="evidence" value="ECO:0007669"/>
    <property type="project" value="InterPro"/>
</dbReference>
<protein>
    <submittedName>
        <fullName evidence="2">YbaK/EbsC family protein</fullName>
    </submittedName>
</protein>
<dbReference type="InterPro" id="IPR007214">
    <property type="entry name" value="YbaK/aa-tRNA-synth-assoc-dom"/>
</dbReference>
<reference evidence="2" key="2">
    <citation type="journal article" date="2021" name="PeerJ">
        <title>Extensive microbial diversity within the chicken gut microbiome revealed by metagenomics and culture.</title>
        <authorList>
            <person name="Gilroy R."/>
            <person name="Ravi A."/>
            <person name="Getino M."/>
            <person name="Pursley I."/>
            <person name="Horton D.L."/>
            <person name="Alikhan N.F."/>
            <person name="Baker D."/>
            <person name="Gharbi K."/>
            <person name="Hall N."/>
            <person name="Watson M."/>
            <person name="Adriaenssens E.M."/>
            <person name="Foster-Nyarko E."/>
            <person name="Jarju S."/>
            <person name="Secka A."/>
            <person name="Antonio M."/>
            <person name="Oren A."/>
            <person name="Chaudhuri R.R."/>
            <person name="La Ragione R."/>
            <person name="Hildebrand F."/>
            <person name="Pallen M.J."/>
        </authorList>
    </citation>
    <scope>NUCLEOTIDE SEQUENCE</scope>
    <source>
        <strain evidence="2">18911</strain>
    </source>
</reference>